<dbReference type="InterPro" id="IPR032675">
    <property type="entry name" value="LRR_dom_sf"/>
</dbReference>
<evidence type="ECO:0000313" key="1">
    <source>
        <dbReference type="EMBL" id="KXN68874.1"/>
    </source>
</evidence>
<proteinExistence type="predicted"/>
<sequence length="500" mass="57994">MEKLVNRKWSAVPKHIIINIGAHLPLLFQMELRSLNKHWRSSLNDLAFQSIENVKPNFVQLMIETYGSYVQVVNSSFIQNYELSTLKQLCPNITQITLILSASTLDRSLDLVQNFKNLTKLVIFSYIEFIGPYSLTLTNFINAVNQLKSLTYLNFSSSDEFEHPLPKFSSLQNLKKLEIRSNSNDLDTFLAEYNELKSLKHVNWIIEYYGNESVSKDREKILTPNTLLTTSSMRSVIVWNHSYSDDGEPIEDYFSKEFIKLVNNPNFNNLTSLEWMFLRSDNILSNILFDSELPKTQNWLNLTKLNLFSLDEYLLAYIIRHCPNLVELVTTSPLTIPNCEDPLKLNPLSKVRRLLIGGFSKKSIDNEEIIRHLLPSIATLNINLNFATHIDNDTSMDAYYIPILFPNLKFCILASPEYDLVNLINNYPGKLNWEELFIEITYANSHLLDFLLDKLPKIKNVYLTLNNVNNLPPSKRENIRYFNASRSDDMEFSFNSIREI</sequence>
<reference evidence="1 2" key="1">
    <citation type="journal article" date="2015" name="Genome Biol. Evol.">
        <title>Phylogenomic analyses indicate that early fungi evolved digesting cell walls of algal ancestors of land plants.</title>
        <authorList>
            <person name="Chang Y."/>
            <person name="Wang S."/>
            <person name="Sekimoto S."/>
            <person name="Aerts A.L."/>
            <person name="Choi C."/>
            <person name="Clum A."/>
            <person name="LaButti K.M."/>
            <person name="Lindquist E.A."/>
            <person name="Yee Ngan C."/>
            <person name="Ohm R.A."/>
            <person name="Salamov A.A."/>
            <person name="Grigoriev I.V."/>
            <person name="Spatafora J.W."/>
            <person name="Berbee M.L."/>
        </authorList>
    </citation>
    <scope>NUCLEOTIDE SEQUENCE [LARGE SCALE GENOMIC DNA]</scope>
    <source>
        <strain evidence="1 2">NRRL 28638</strain>
    </source>
</reference>
<name>A0A137P1W3_CONC2</name>
<protein>
    <recommendedName>
        <fullName evidence="3">F-box domain-containing protein</fullName>
    </recommendedName>
</protein>
<dbReference type="EMBL" id="KQ964557">
    <property type="protein sequence ID" value="KXN68874.1"/>
    <property type="molecule type" value="Genomic_DNA"/>
</dbReference>
<dbReference type="SUPFAM" id="SSF52058">
    <property type="entry name" value="L domain-like"/>
    <property type="match status" value="1"/>
</dbReference>
<gene>
    <name evidence="1" type="ORF">CONCODRAFT_166170</name>
</gene>
<evidence type="ECO:0008006" key="3">
    <source>
        <dbReference type="Google" id="ProtNLM"/>
    </source>
</evidence>
<accession>A0A137P1W3</accession>
<dbReference type="Proteomes" id="UP000070444">
    <property type="component" value="Unassembled WGS sequence"/>
</dbReference>
<evidence type="ECO:0000313" key="2">
    <source>
        <dbReference type="Proteomes" id="UP000070444"/>
    </source>
</evidence>
<dbReference type="Gene3D" id="3.80.10.10">
    <property type="entry name" value="Ribonuclease Inhibitor"/>
    <property type="match status" value="1"/>
</dbReference>
<dbReference type="AlphaFoldDB" id="A0A137P1W3"/>
<organism evidence="1 2">
    <name type="scientific">Conidiobolus coronatus (strain ATCC 28846 / CBS 209.66 / NRRL 28638)</name>
    <name type="common">Delacroixia coronata</name>
    <dbReference type="NCBI Taxonomy" id="796925"/>
    <lineage>
        <taxon>Eukaryota</taxon>
        <taxon>Fungi</taxon>
        <taxon>Fungi incertae sedis</taxon>
        <taxon>Zoopagomycota</taxon>
        <taxon>Entomophthoromycotina</taxon>
        <taxon>Entomophthoromycetes</taxon>
        <taxon>Entomophthorales</taxon>
        <taxon>Ancylistaceae</taxon>
        <taxon>Conidiobolus</taxon>
    </lineage>
</organism>
<keyword evidence="2" id="KW-1185">Reference proteome</keyword>